<organism evidence="2 3">
    <name type="scientific">Candidatus Ozemobacter sibiricus</name>
    <dbReference type="NCBI Taxonomy" id="2268124"/>
    <lineage>
        <taxon>Bacteria</taxon>
        <taxon>Candidatus Ozemobacteria</taxon>
        <taxon>Candidatus Ozemobacterales</taxon>
        <taxon>Candidatus Ozemobacteraceae</taxon>
        <taxon>Candidatus Ozemobacter</taxon>
    </lineage>
</organism>
<dbReference type="EMBL" id="QOQW01000011">
    <property type="protein sequence ID" value="RCK79701.1"/>
    <property type="molecule type" value="Genomic_DNA"/>
</dbReference>
<dbReference type="AlphaFoldDB" id="A0A367ZQS9"/>
<evidence type="ECO:0000313" key="2">
    <source>
        <dbReference type="EMBL" id="RCK79701.1"/>
    </source>
</evidence>
<sequence length="199" mass="21858">MATDVATFTKQLREEGIEAARQEAEKIIAEAKARAQHIIDEAASSVKKMKHDAQEEIAQKVQRSEAEMKLVARDLILMVRKKIEEVAAALLAEKVTEALRSEEVVKDALKALLAQHPGSHDWEVKTGQALAKAAIEDLFKKAGARVKLAEGLQKAGFELRQKDGAQVIEVTDESVVAAFKRLLSPELGKLLETRLESGK</sequence>
<evidence type="ECO:0000256" key="1">
    <source>
        <dbReference type="SAM" id="Coils"/>
    </source>
</evidence>
<comment type="caution">
    <text evidence="2">The sequence shown here is derived from an EMBL/GenBank/DDBJ whole genome shotgun (WGS) entry which is preliminary data.</text>
</comment>
<feature type="coiled-coil region" evidence="1">
    <location>
        <begin position="14"/>
        <end position="41"/>
    </location>
</feature>
<name>A0A367ZQS9_9BACT</name>
<gene>
    <name evidence="2" type="ORF">OZSIB_4173</name>
</gene>
<proteinExistence type="predicted"/>
<reference evidence="2 3" key="1">
    <citation type="submission" date="2018-05" db="EMBL/GenBank/DDBJ databases">
        <title>A metagenomic window into the 2 km-deep terrestrial subsurface aquifer revealed taxonomically and functionally diverse microbial community comprising novel uncultured bacterial lineages.</title>
        <authorList>
            <person name="Kadnikov V.V."/>
            <person name="Mardanov A.V."/>
            <person name="Beletsky A.V."/>
            <person name="Banks D."/>
            <person name="Pimenov N.V."/>
            <person name="Frank Y.A."/>
            <person name="Karnachuk O.V."/>
            <person name="Ravin N.V."/>
        </authorList>
    </citation>
    <scope>NUCLEOTIDE SEQUENCE [LARGE SCALE GENOMIC DNA]</scope>
    <source>
        <strain evidence="2">BY5</strain>
    </source>
</reference>
<accession>A0A367ZQS9</accession>
<protein>
    <submittedName>
        <fullName evidence="2">V-type ATP synthase subunit E</fullName>
    </submittedName>
</protein>
<dbReference type="Proteomes" id="UP000252355">
    <property type="component" value="Unassembled WGS sequence"/>
</dbReference>
<evidence type="ECO:0000313" key="3">
    <source>
        <dbReference type="Proteomes" id="UP000252355"/>
    </source>
</evidence>
<keyword evidence="1" id="KW-0175">Coiled coil</keyword>